<keyword evidence="14" id="KW-1185">Reference proteome</keyword>
<dbReference type="Gene3D" id="2.40.170.20">
    <property type="entry name" value="TonB-dependent receptor, beta-barrel domain"/>
    <property type="match status" value="1"/>
</dbReference>
<keyword evidence="3 8" id="KW-1134">Transmembrane beta strand</keyword>
<dbReference type="InterPro" id="IPR037066">
    <property type="entry name" value="Plug_dom_sf"/>
</dbReference>
<organism evidence="13 14">
    <name type="scientific">Mucilaginibacter sabulilitoris</name>
    <dbReference type="NCBI Taxonomy" id="1173583"/>
    <lineage>
        <taxon>Bacteria</taxon>
        <taxon>Pseudomonadati</taxon>
        <taxon>Bacteroidota</taxon>
        <taxon>Sphingobacteriia</taxon>
        <taxon>Sphingobacteriales</taxon>
        <taxon>Sphingobacteriaceae</taxon>
        <taxon>Mucilaginibacter</taxon>
    </lineage>
</organism>
<keyword evidence="10" id="KW-0732">Signal</keyword>
<evidence type="ECO:0000256" key="1">
    <source>
        <dbReference type="ARBA" id="ARBA00004571"/>
    </source>
</evidence>
<keyword evidence="7 8" id="KW-0998">Cell outer membrane</keyword>
<dbReference type="Pfam" id="PF13715">
    <property type="entry name" value="CarbopepD_reg_2"/>
    <property type="match status" value="1"/>
</dbReference>
<accession>A0ABZ0TP13</accession>
<feature type="domain" description="TonB-dependent receptor-like beta-barrel" evidence="11">
    <location>
        <begin position="384"/>
        <end position="957"/>
    </location>
</feature>
<evidence type="ECO:0000313" key="13">
    <source>
        <dbReference type="EMBL" id="WPU94875.1"/>
    </source>
</evidence>
<keyword evidence="5 9" id="KW-0798">TonB box</keyword>
<dbReference type="InterPro" id="IPR012910">
    <property type="entry name" value="Plug_dom"/>
</dbReference>
<feature type="signal peptide" evidence="10">
    <location>
        <begin position="1"/>
        <end position="24"/>
    </location>
</feature>
<protein>
    <submittedName>
        <fullName evidence="13">SusC/RagA family TonB-linked outer membrane protein</fullName>
    </submittedName>
</protein>
<evidence type="ECO:0000256" key="8">
    <source>
        <dbReference type="PROSITE-ProRule" id="PRU01360"/>
    </source>
</evidence>
<evidence type="ECO:0000256" key="9">
    <source>
        <dbReference type="RuleBase" id="RU003357"/>
    </source>
</evidence>
<proteinExistence type="inferred from homology"/>
<comment type="similarity">
    <text evidence="8 9">Belongs to the TonB-dependent receptor family.</text>
</comment>
<keyword evidence="2 8" id="KW-0813">Transport</keyword>
<evidence type="ECO:0000256" key="3">
    <source>
        <dbReference type="ARBA" id="ARBA00022452"/>
    </source>
</evidence>
<dbReference type="InterPro" id="IPR039426">
    <property type="entry name" value="TonB-dep_rcpt-like"/>
</dbReference>
<dbReference type="Proteomes" id="UP001324380">
    <property type="component" value="Chromosome"/>
</dbReference>
<dbReference type="Gene3D" id="2.170.130.10">
    <property type="entry name" value="TonB-dependent receptor, plug domain"/>
    <property type="match status" value="1"/>
</dbReference>
<evidence type="ECO:0000259" key="11">
    <source>
        <dbReference type="Pfam" id="PF00593"/>
    </source>
</evidence>
<dbReference type="Pfam" id="PF00593">
    <property type="entry name" value="TonB_dep_Rec_b-barrel"/>
    <property type="match status" value="1"/>
</dbReference>
<evidence type="ECO:0000256" key="6">
    <source>
        <dbReference type="ARBA" id="ARBA00023136"/>
    </source>
</evidence>
<dbReference type="InterPro" id="IPR000531">
    <property type="entry name" value="Beta-barrel_TonB"/>
</dbReference>
<evidence type="ECO:0000256" key="10">
    <source>
        <dbReference type="SAM" id="SignalP"/>
    </source>
</evidence>
<gene>
    <name evidence="13" type="ORF">SNE25_04995</name>
</gene>
<dbReference type="RefSeq" id="WP_321563988.1">
    <property type="nucleotide sequence ID" value="NZ_CP139558.1"/>
</dbReference>
<dbReference type="InterPro" id="IPR023996">
    <property type="entry name" value="TonB-dep_OMP_SusC/RagA"/>
</dbReference>
<dbReference type="InterPro" id="IPR036942">
    <property type="entry name" value="Beta-barrel_TonB_sf"/>
</dbReference>
<dbReference type="NCBIfam" id="TIGR04057">
    <property type="entry name" value="SusC_RagA_signa"/>
    <property type="match status" value="1"/>
</dbReference>
<name>A0ABZ0TP13_9SPHI</name>
<dbReference type="SUPFAM" id="SSF56935">
    <property type="entry name" value="Porins"/>
    <property type="match status" value="1"/>
</dbReference>
<comment type="subcellular location">
    <subcellularLocation>
        <location evidence="1 8">Cell outer membrane</location>
        <topology evidence="1 8">Multi-pass membrane protein</topology>
    </subcellularLocation>
</comment>
<dbReference type="SUPFAM" id="SSF49464">
    <property type="entry name" value="Carboxypeptidase regulatory domain-like"/>
    <property type="match status" value="1"/>
</dbReference>
<evidence type="ECO:0000256" key="7">
    <source>
        <dbReference type="ARBA" id="ARBA00023237"/>
    </source>
</evidence>
<dbReference type="EMBL" id="CP139558">
    <property type="protein sequence ID" value="WPU94875.1"/>
    <property type="molecule type" value="Genomic_DNA"/>
</dbReference>
<evidence type="ECO:0000256" key="5">
    <source>
        <dbReference type="ARBA" id="ARBA00023077"/>
    </source>
</evidence>
<feature type="domain" description="TonB-dependent receptor plug" evidence="12">
    <location>
        <begin position="121"/>
        <end position="230"/>
    </location>
</feature>
<evidence type="ECO:0000259" key="12">
    <source>
        <dbReference type="Pfam" id="PF07715"/>
    </source>
</evidence>
<dbReference type="InterPro" id="IPR008969">
    <property type="entry name" value="CarboxyPept-like_regulatory"/>
</dbReference>
<dbReference type="InterPro" id="IPR023997">
    <property type="entry name" value="TonB-dep_OMP_SusC/RagA_CS"/>
</dbReference>
<evidence type="ECO:0000256" key="4">
    <source>
        <dbReference type="ARBA" id="ARBA00022692"/>
    </source>
</evidence>
<reference evidence="13 14" key="1">
    <citation type="submission" date="2023-11" db="EMBL/GenBank/DDBJ databases">
        <title>Analysis of the Genomes of Mucilaginibacter gossypii cycad 4 and M. sabulilitoris SNA2: microbes with the potential for plant growth promotion.</title>
        <authorList>
            <person name="Hirsch A.M."/>
            <person name="Humm E."/>
            <person name="Rubbi M."/>
            <person name="Del Vecchio G."/>
            <person name="Ha S.M."/>
            <person name="Pellegrini M."/>
            <person name="Gunsalus R.P."/>
        </authorList>
    </citation>
    <scope>NUCLEOTIDE SEQUENCE [LARGE SCALE GENOMIC DNA]</scope>
    <source>
        <strain evidence="13 14">SNA2</strain>
    </source>
</reference>
<evidence type="ECO:0000256" key="2">
    <source>
        <dbReference type="ARBA" id="ARBA00022448"/>
    </source>
</evidence>
<dbReference type="PROSITE" id="PS52016">
    <property type="entry name" value="TONB_DEPENDENT_REC_3"/>
    <property type="match status" value="1"/>
</dbReference>
<sequence length="1014" mass="110679">MQLKNLLKVSCLAIFCFFAVPAMAQNKVVTGKVTDSQDGTPMPGVSIVAKGSTVGTNTDANGTFRLSLPSTANTLVVSFIGYTKQEVDITGKTTISIAMVGSATTLSEVQIVSVGYGSQRKKDITGAVANVGAKDFNQGAIINPLDQVQGKVAGLVIIQGGGDPNQNASIRLRGQTSITGSQTPLFVVDGVALDDPNQFQNIPPGDIESYDVLKDASATAIYGSRGANGVIIVNTKQGRAGKAQVDYNAYVSVGKQANKFELLSGPEYRTAIDGFDNKATYDKGANTDWQDAISRTAFTSSNNVAISGGTNDFKYRASINYQNQPGVILNSGKKQLGLRFNAEQKALDGKLNLKLGISNVNTTRKLTAIPGAFDLNNPNGSDLRNPTDYSVFQYVFNSPPTYPIKNADGSYYIYTDFNEANPVLHLMQTTNGTNEYLTIINGSADYNLLPSLKVGVTGSTSRNNVQTHFFQPTFPQENNVNNARDGNYNTNSYKGDVHLDFNKTFGKHTLSAVAVYEYNDFINSNISGGSQDFLVPDNVDNNLGGGNSAFNKIYSYKEEFKLISLVGRVNYNYDDRFYATATFRRDGSSKFGSNHNWGNFPSFDLAYRLKKDLLNGVDWVNDLKIRAGYGVVGNADAISPYTSLLLYGPTSKFYDASNGTFPYPSGYQPVQNANPDLVWEERHGRNVGIDFSLFNDRLSGDINYFNDFTKNLLYNYAIPAGGNLVYSSILANVGRLSNKGLEVAITGVPFKGGNFGWSISGQIAFVRTKITNLSGSYAGTQINTNLIPLGYAQGRGLSSSPITYLKTGSAPYQFYLPHFTGVDADGNQLFDGKTAAQYTADGTSPTRYYIDPSPKFNYGLANNFTYKNWSFSFFLRGVYGQKLFNNNLLNFETITRLPSNNTTKDALTNGIKDGPYVSDRWLQGASYLRLDNASLGYSFKNVKGFQSIRLYLAANNLFIITKYKGSDPEQTIADDNSGLNNGYQNTTYQSQSYINNGYYPKIRAFTFGTNITFK</sequence>
<keyword evidence="6 8" id="KW-0472">Membrane</keyword>
<keyword evidence="4 8" id="KW-0812">Transmembrane</keyword>
<dbReference type="Gene3D" id="2.60.40.1120">
    <property type="entry name" value="Carboxypeptidase-like, regulatory domain"/>
    <property type="match status" value="1"/>
</dbReference>
<dbReference type="Pfam" id="PF07715">
    <property type="entry name" value="Plug"/>
    <property type="match status" value="1"/>
</dbReference>
<evidence type="ECO:0000313" key="14">
    <source>
        <dbReference type="Proteomes" id="UP001324380"/>
    </source>
</evidence>
<feature type="chain" id="PRO_5046056072" evidence="10">
    <location>
        <begin position="25"/>
        <end position="1014"/>
    </location>
</feature>
<dbReference type="NCBIfam" id="TIGR04056">
    <property type="entry name" value="OMP_RagA_SusC"/>
    <property type="match status" value="1"/>
</dbReference>